<dbReference type="AlphaFoldDB" id="A0A6M3XY60"/>
<accession>A0A6M3XY60</accession>
<protein>
    <submittedName>
        <fullName evidence="1">Uncharacterized protein</fullName>
    </submittedName>
</protein>
<name>A0A6M3XY60_9ZZZZ</name>
<organism evidence="1">
    <name type="scientific">viral metagenome</name>
    <dbReference type="NCBI Taxonomy" id="1070528"/>
    <lineage>
        <taxon>unclassified sequences</taxon>
        <taxon>metagenomes</taxon>
        <taxon>organismal metagenomes</taxon>
    </lineage>
</organism>
<evidence type="ECO:0000313" key="1">
    <source>
        <dbReference type="EMBL" id="QJI01714.1"/>
    </source>
</evidence>
<dbReference type="EMBL" id="MT144944">
    <property type="protein sequence ID" value="QJI01714.1"/>
    <property type="molecule type" value="Genomic_DNA"/>
</dbReference>
<gene>
    <name evidence="1" type="ORF">TM448B02724_0006</name>
</gene>
<sequence length="48" mass="5375">MLDTKSALKKVVNAFKKAQVIEPESIARMKKMNEAAKRVSAEIKSEKV</sequence>
<reference evidence="1" key="1">
    <citation type="submission" date="2020-03" db="EMBL/GenBank/DDBJ databases">
        <title>The deep terrestrial virosphere.</title>
        <authorList>
            <person name="Holmfeldt K."/>
            <person name="Nilsson E."/>
            <person name="Simone D."/>
            <person name="Lopez-Fernandez M."/>
            <person name="Wu X."/>
            <person name="de Brujin I."/>
            <person name="Lundin D."/>
            <person name="Andersson A."/>
            <person name="Bertilsson S."/>
            <person name="Dopson M."/>
        </authorList>
    </citation>
    <scope>NUCLEOTIDE SEQUENCE</scope>
    <source>
        <strain evidence="1">TM448B02724</strain>
    </source>
</reference>
<proteinExistence type="predicted"/>